<reference evidence="1 2" key="1">
    <citation type="submission" date="2024-04" db="EMBL/GenBank/DDBJ databases">
        <title>Tritrichomonas musculus Genome.</title>
        <authorList>
            <person name="Alves-Ferreira E."/>
            <person name="Grigg M."/>
            <person name="Lorenzi H."/>
            <person name="Galac M."/>
        </authorList>
    </citation>
    <scope>NUCLEOTIDE SEQUENCE [LARGE SCALE GENOMIC DNA]</scope>
    <source>
        <strain evidence="1 2">EAF2021</strain>
    </source>
</reference>
<protein>
    <submittedName>
        <fullName evidence="1">Uncharacterized protein</fullName>
    </submittedName>
</protein>
<proteinExistence type="predicted"/>
<name>A0ABR2GYR2_9EUKA</name>
<dbReference type="EMBL" id="JAPFFF010000053">
    <property type="protein sequence ID" value="KAK8839069.1"/>
    <property type="molecule type" value="Genomic_DNA"/>
</dbReference>
<organism evidence="1 2">
    <name type="scientific">Tritrichomonas musculus</name>
    <dbReference type="NCBI Taxonomy" id="1915356"/>
    <lineage>
        <taxon>Eukaryota</taxon>
        <taxon>Metamonada</taxon>
        <taxon>Parabasalia</taxon>
        <taxon>Tritrichomonadida</taxon>
        <taxon>Tritrichomonadidae</taxon>
        <taxon>Tritrichomonas</taxon>
    </lineage>
</organism>
<evidence type="ECO:0000313" key="1">
    <source>
        <dbReference type="EMBL" id="KAK8839069.1"/>
    </source>
</evidence>
<comment type="caution">
    <text evidence="1">The sequence shown here is derived from an EMBL/GenBank/DDBJ whole genome shotgun (WGS) entry which is preliminary data.</text>
</comment>
<dbReference type="Proteomes" id="UP001470230">
    <property type="component" value="Unassembled WGS sequence"/>
</dbReference>
<evidence type="ECO:0000313" key="2">
    <source>
        <dbReference type="Proteomes" id="UP001470230"/>
    </source>
</evidence>
<accession>A0ABR2GYR2</accession>
<sequence>MNQESQMIDLRDEFDLNDYHSKQIEIEISSSKHAFPLIQILKDSERIQREYENDYIKERVKEQIKEAQLKLNISENSLLLYLQMF</sequence>
<keyword evidence="2" id="KW-1185">Reference proteome</keyword>
<gene>
    <name evidence="1" type="ORF">M9Y10_032536</name>
</gene>